<dbReference type="SUPFAM" id="SSF103039">
    <property type="entry name" value="CheC-like"/>
    <property type="match status" value="1"/>
</dbReference>
<reference evidence="3 4" key="1">
    <citation type="journal article" date="2024" name="Int. J. Syst. Evol. Microbiol.">
        <title>Clostridium omnivorum sp. nov., isolated from anoxic soil under the treatment of reductive soil disinfestation.</title>
        <authorList>
            <person name="Ueki A."/>
            <person name="Tonouchi A."/>
            <person name="Kaku N."/>
            <person name="Honma S."/>
            <person name="Ueki K."/>
        </authorList>
    </citation>
    <scope>NUCLEOTIDE SEQUENCE [LARGE SCALE GENOMIC DNA]</scope>
    <source>
        <strain evidence="3 4">E14</strain>
    </source>
</reference>
<dbReference type="Proteomes" id="UP001208567">
    <property type="component" value="Unassembled WGS sequence"/>
</dbReference>
<dbReference type="EMBL" id="BRXR01000001">
    <property type="protein sequence ID" value="GLC30498.1"/>
    <property type="molecule type" value="Genomic_DNA"/>
</dbReference>
<evidence type="ECO:0000313" key="3">
    <source>
        <dbReference type="EMBL" id="GLC30498.1"/>
    </source>
</evidence>
<dbReference type="InterPro" id="IPR028051">
    <property type="entry name" value="CheX-like_dom"/>
</dbReference>
<feature type="domain" description="Chemotaxis phosphatase CheX-like" evidence="2">
    <location>
        <begin position="40"/>
        <end position="123"/>
    </location>
</feature>
<organism evidence="3 4">
    <name type="scientific">Clostridium omnivorum</name>
    <dbReference type="NCBI Taxonomy" id="1604902"/>
    <lineage>
        <taxon>Bacteria</taxon>
        <taxon>Bacillati</taxon>
        <taxon>Bacillota</taxon>
        <taxon>Clostridia</taxon>
        <taxon>Eubacteriales</taxon>
        <taxon>Clostridiaceae</taxon>
        <taxon>Clostridium</taxon>
    </lineage>
</organism>
<dbReference type="Gene3D" id="3.40.1550.10">
    <property type="entry name" value="CheC-like"/>
    <property type="match status" value="1"/>
</dbReference>
<comment type="caution">
    <text evidence="3">The sequence shown here is derived from an EMBL/GenBank/DDBJ whole genome shotgun (WGS) entry which is preliminary data.</text>
</comment>
<dbReference type="CDD" id="cd17906">
    <property type="entry name" value="CheX"/>
    <property type="match status" value="1"/>
</dbReference>
<name>A0ABQ5N5H9_9CLOT</name>
<proteinExistence type="predicted"/>
<dbReference type="Pfam" id="PF13690">
    <property type="entry name" value="CheX"/>
    <property type="match status" value="1"/>
</dbReference>
<gene>
    <name evidence="3" type="ORF">bsdE14_19080</name>
</gene>
<sequence>MILKEALVEAAMEISQMFGLDMVFQEELEETHQLKADQVNVLMGLTDGLKGNVILGFKKDTALQVVSSMMGGMEVKELDFMAQSALGELANMTVGTALMKIQNESIVNLSPPTVVAGGNVFLTLSGTESKKLLFKLNEKSFNMIYSID</sequence>
<evidence type="ECO:0000259" key="2">
    <source>
        <dbReference type="Pfam" id="PF13690"/>
    </source>
</evidence>
<dbReference type="InterPro" id="IPR028976">
    <property type="entry name" value="CheC-like_sf"/>
</dbReference>
<keyword evidence="4" id="KW-1185">Reference proteome</keyword>
<keyword evidence="1" id="KW-0145">Chemotaxis</keyword>
<dbReference type="InterPro" id="IPR038756">
    <property type="entry name" value="CheX-like"/>
</dbReference>
<evidence type="ECO:0000256" key="1">
    <source>
        <dbReference type="ARBA" id="ARBA00022500"/>
    </source>
</evidence>
<dbReference type="PANTHER" id="PTHR39452:SF1">
    <property type="entry name" value="CHEY-P PHOSPHATASE CHEX"/>
    <property type="match status" value="1"/>
</dbReference>
<accession>A0ABQ5N5H9</accession>
<protein>
    <recommendedName>
        <fullName evidence="2">Chemotaxis phosphatase CheX-like domain-containing protein</fullName>
    </recommendedName>
</protein>
<dbReference type="RefSeq" id="WP_264849763.1">
    <property type="nucleotide sequence ID" value="NZ_BRXR01000001.1"/>
</dbReference>
<dbReference type="PANTHER" id="PTHR39452">
    <property type="entry name" value="CHEY-P PHOSPHATASE CHEX"/>
    <property type="match status" value="1"/>
</dbReference>
<evidence type="ECO:0000313" key="4">
    <source>
        <dbReference type="Proteomes" id="UP001208567"/>
    </source>
</evidence>